<keyword evidence="1" id="KW-0472">Membrane</keyword>
<name>A0A179EU88_ENTTH</name>
<keyword evidence="1" id="KW-1133">Transmembrane helix</keyword>
<comment type="caution">
    <text evidence="2">The sequence shown here is derived from an EMBL/GenBank/DDBJ whole genome shotgun (WGS) entry which is preliminary data.</text>
</comment>
<feature type="transmembrane region" description="Helical" evidence="1">
    <location>
        <begin position="6"/>
        <end position="24"/>
    </location>
</feature>
<evidence type="ECO:0000313" key="2">
    <source>
        <dbReference type="EMBL" id="OAQ56530.1"/>
    </source>
</evidence>
<evidence type="ECO:0000256" key="1">
    <source>
        <dbReference type="SAM" id="Phobius"/>
    </source>
</evidence>
<dbReference type="RefSeq" id="WP_067482287.1">
    <property type="nucleotide sequence ID" value="NZ_JARQBF010000001.1"/>
</dbReference>
<reference evidence="2 3" key="1">
    <citation type="submission" date="2016-04" db="EMBL/GenBank/DDBJ databases">
        <title>Draft genome of an Enterococcus thailandicus strain isolated from bovine feces.</title>
        <authorList>
            <person name="Beukers A.G."/>
            <person name="Zaheer R."/>
            <person name="Goji N."/>
            <person name="Cook S.R."/>
            <person name="Amoako K."/>
            <person name="Chaves A.V."/>
            <person name="Ward M.P."/>
            <person name="Mcallister T.A."/>
        </authorList>
    </citation>
    <scope>NUCLEOTIDE SEQUENCE [LARGE SCALE GENOMIC DNA]</scope>
    <source>
        <strain evidence="2 3">F0711D 46</strain>
    </source>
</reference>
<feature type="transmembrane region" description="Helical" evidence="1">
    <location>
        <begin position="71"/>
        <end position="94"/>
    </location>
</feature>
<evidence type="ECO:0000313" key="3">
    <source>
        <dbReference type="Proteomes" id="UP000078516"/>
    </source>
</evidence>
<dbReference type="AlphaFoldDB" id="A0A179EU88"/>
<feature type="transmembrane region" description="Helical" evidence="1">
    <location>
        <begin position="31"/>
        <end position="51"/>
    </location>
</feature>
<dbReference type="Proteomes" id="UP000078516">
    <property type="component" value="Unassembled WGS sequence"/>
</dbReference>
<proteinExistence type="predicted"/>
<dbReference type="EMBL" id="LWMN01000010">
    <property type="protein sequence ID" value="OAQ56530.1"/>
    <property type="molecule type" value="Genomic_DNA"/>
</dbReference>
<keyword evidence="3" id="KW-1185">Reference proteome</keyword>
<protein>
    <submittedName>
        <fullName evidence="2">Uncharacterized protein</fullName>
    </submittedName>
</protein>
<keyword evidence="1" id="KW-0812">Transmembrane</keyword>
<accession>A0A179EU88</accession>
<gene>
    <name evidence="2" type="ORF">A6E74_03720</name>
</gene>
<sequence length="108" mass="12632">MLNFYFVFGVPVFLFVLYLGFAYLRKKTKIHYLGFILLIISGFMMVFNLQTWQQAATELQNISSQTLSAQIGYPVYLIWLPIIIAGCLFFLNLIRGYRRLTSFKKKNS</sequence>
<organism evidence="2 3">
    <name type="scientific">Enterococcus thailandicus</name>
    <dbReference type="NCBI Taxonomy" id="417368"/>
    <lineage>
        <taxon>Bacteria</taxon>
        <taxon>Bacillati</taxon>
        <taxon>Bacillota</taxon>
        <taxon>Bacilli</taxon>
        <taxon>Lactobacillales</taxon>
        <taxon>Enterococcaceae</taxon>
        <taxon>Enterococcus</taxon>
    </lineage>
</organism>